<comment type="subcellular location">
    <subcellularLocation>
        <location evidence="5">Cytoplasm</location>
    </subcellularLocation>
</comment>
<feature type="binding site" evidence="5">
    <location>
        <position position="385"/>
    </location>
    <ligand>
        <name>Zn(2+)</name>
        <dbReference type="ChEBI" id="CHEBI:29105"/>
    </ligand>
</feature>
<dbReference type="Proteomes" id="UP000281245">
    <property type="component" value="Unassembled WGS sequence"/>
</dbReference>
<dbReference type="GO" id="GO:0046872">
    <property type="term" value="F:metal ion binding"/>
    <property type="evidence" value="ECO:0007669"/>
    <property type="project" value="UniProtKB-KW"/>
</dbReference>
<feature type="binding site" evidence="5">
    <location>
        <position position="354"/>
    </location>
    <ligand>
        <name>Zn(2+)</name>
        <dbReference type="ChEBI" id="CHEBI:29105"/>
    </ligand>
</feature>
<comment type="subunit">
    <text evidence="5">Heterodimer of a catalytic subunit and an accessory subunit.</text>
</comment>
<feature type="binding site" evidence="5">
    <location>
        <position position="356"/>
    </location>
    <ligand>
        <name>Zn(2+)</name>
        <dbReference type="ChEBI" id="CHEBI:29105"/>
    </ligand>
</feature>
<keyword evidence="4 5" id="KW-0862">Zinc</keyword>
<organism evidence="9 11">
    <name type="scientific">Hortaea werneckii</name>
    <name type="common">Black yeast</name>
    <name type="synonym">Cladosporium werneckii</name>
    <dbReference type="NCBI Taxonomy" id="91943"/>
    <lineage>
        <taxon>Eukaryota</taxon>
        <taxon>Fungi</taxon>
        <taxon>Dikarya</taxon>
        <taxon>Ascomycota</taxon>
        <taxon>Pezizomycotina</taxon>
        <taxon>Dothideomycetes</taxon>
        <taxon>Dothideomycetidae</taxon>
        <taxon>Mycosphaerellales</taxon>
        <taxon>Teratosphaeriaceae</taxon>
        <taxon>Hortaea</taxon>
    </lineage>
</organism>
<dbReference type="SUPFAM" id="SSF51713">
    <property type="entry name" value="tRNA-guanine transglycosylase"/>
    <property type="match status" value="1"/>
</dbReference>
<feature type="binding site" evidence="5">
    <location>
        <position position="359"/>
    </location>
    <ligand>
        <name>Zn(2+)</name>
        <dbReference type="ChEBI" id="CHEBI:29105"/>
    </ligand>
</feature>
<evidence type="ECO:0000313" key="9">
    <source>
        <dbReference type="EMBL" id="RMY08444.1"/>
    </source>
</evidence>
<evidence type="ECO:0000256" key="3">
    <source>
        <dbReference type="ARBA" id="ARBA00022723"/>
    </source>
</evidence>
<gene>
    <name evidence="9" type="ORF">D0868_04803</name>
    <name evidence="8" type="ORF">D0869_08571</name>
</gene>
<dbReference type="InterPro" id="IPR050852">
    <property type="entry name" value="Queuine_tRNA-ribosyltrfase"/>
</dbReference>
<keyword evidence="3 5" id="KW-0479">Metal-binding</keyword>
<dbReference type="GO" id="GO:0005737">
    <property type="term" value="C:cytoplasm"/>
    <property type="evidence" value="ECO:0007669"/>
    <property type="project" value="UniProtKB-SubCell"/>
</dbReference>
<comment type="function">
    <text evidence="5">Non-catalytic subunit of the queuine tRNA-ribosyltransferase (TGT) that catalyzes the base-exchange of a guanine (G) residue with queuine (Q) at position 34 (anticodon wobble position) in tRNAs with GU(N) anticodons (tRNA-Asp, -Asn, -His and -Tyr), resulting in the hypermodified nucleoside queuosine (7-(((4,5-cis-dihydroxy-2-cyclopenten-1-yl)amino)methyl)-7-deazaguanosine).</text>
</comment>
<evidence type="ECO:0000256" key="5">
    <source>
        <dbReference type="HAMAP-Rule" id="MF_03043"/>
    </source>
</evidence>
<protein>
    <recommendedName>
        <fullName evidence="5">Queuine tRNA-ribosyltransferase accessory subunit 2</fullName>
    </recommendedName>
    <alternativeName>
        <fullName evidence="5">Queuine tRNA-ribosyltransferase domain-containing protein 1</fullName>
    </alternativeName>
</protein>
<dbReference type="EMBL" id="QWIJ01000749">
    <property type="protein sequence ID" value="RMX79078.1"/>
    <property type="molecule type" value="Genomic_DNA"/>
</dbReference>
<dbReference type="EMBL" id="QWIK01000314">
    <property type="protein sequence ID" value="RMY08444.1"/>
    <property type="molecule type" value="Genomic_DNA"/>
</dbReference>
<keyword evidence="2 5" id="KW-0819">tRNA processing</keyword>
<reference evidence="10 11" key="1">
    <citation type="journal article" date="2018" name="BMC Genomics">
        <title>Genomic evidence for intraspecific hybridization in a clonal and extremely halotolerant yeast.</title>
        <authorList>
            <person name="Gostincar C."/>
            <person name="Stajich J.E."/>
            <person name="Zupancic J."/>
            <person name="Zalar P."/>
            <person name="Gunde-Cimerman N."/>
        </authorList>
    </citation>
    <scope>NUCLEOTIDE SEQUENCE [LARGE SCALE GENOMIC DNA]</scope>
    <source>
        <strain evidence="9 11">EXF-6654</strain>
        <strain evidence="8 10">EXF-6656</strain>
    </source>
</reference>
<evidence type="ECO:0000256" key="4">
    <source>
        <dbReference type="ARBA" id="ARBA00022833"/>
    </source>
</evidence>
<evidence type="ECO:0000313" key="10">
    <source>
        <dbReference type="Proteomes" id="UP000281245"/>
    </source>
</evidence>
<evidence type="ECO:0000256" key="6">
    <source>
        <dbReference type="SAM" id="MobiDB-lite"/>
    </source>
</evidence>
<comment type="similarity">
    <text evidence="5">Belongs to the queuine tRNA-ribosyltransferase family. QTRT2 subfamily.</text>
</comment>
<dbReference type="GO" id="GO:0006400">
    <property type="term" value="P:tRNA modification"/>
    <property type="evidence" value="ECO:0007669"/>
    <property type="project" value="InterPro"/>
</dbReference>
<feature type="region of interest" description="Disordered" evidence="6">
    <location>
        <begin position="424"/>
        <end position="453"/>
    </location>
</feature>
<dbReference type="InterPro" id="IPR002616">
    <property type="entry name" value="tRNA_ribo_trans-like"/>
</dbReference>
<evidence type="ECO:0000256" key="1">
    <source>
        <dbReference type="ARBA" id="ARBA00022490"/>
    </source>
</evidence>
<dbReference type="OrthoDB" id="27601at2759"/>
<feature type="domain" description="tRNA-guanine(15) transglycosylase-like" evidence="7">
    <location>
        <begin position="29"/>
        <end position="418"/>
    </location>
</feature>
<name>A0A3M6YZK5_HORWE</name>
<dbReference type="VEuPathDB" id="FungiDB:BTJ68_08366"/>
<dbReference type="AlphaFoldDB" id="A0A3M6YZK5"/>
<keyword evidence="1 5" id="KW-0963">Cytoplasm</keyword>
<comment type="cofactor">
    <cofactor evidence="5">
        <name>Zn(2+)</name>
        <dbReference type="ChEBI" id="CHEBI:29105"/>
    </cofactor>
    <text evidence="5">Binds 1 zinc ion per subunit.</text>
</comment>
<dbReference type="PANTHER" id="PTHR46064">
    <property type="entry name" value="QUEUINE TRNA-RIBOSYLTRANSFERASE ACCESSORY SUBUNIT 2"/>
    <property type="match status" value="1"/>
</dbReference>
<dbReference type="GO" id="GO:0008479">
    <property type="term" value="F:tRNA-guanosine(34) queuine transglycosylase activity"/>
    <property type="evidence" value="ECO:0007669"/>
    <property type="project" value="UniProtKB-UniRule"/>
</dbReference>
<evidence type="ECO:0000256" key="2">
    <source>
        <dbReference type="ARBA" id="ARBA00022694"/>
    </source>
</evidence>
<evidence type="ECO:0000313" key="8">
    <source>
        <dbReference type="EMBL" id="RMX79078.1"/>
    </source>
</evidence>
<accession>A0A3M6YZK5</accession>
<dbReference type="InterPro" id="IPR028592">
    <property type="entry name" value="QTRTD1"/>
</dbReference>
<dbReference type="PANTHER" id="PTHR46064:SF1">
    <property type="entry name" value="QUEUINE TRNA-RIBOSYLTRANSFERASE ACCESSORY SUBUNIT 2"/>
    <property type="match status" value="1"/>
</dbReference>
<dbReference type="NCBIfam" id="TIGR00449">
    <property type="entry name" value="tgt_general"/>
    <property type="match status" value="1"/>
</dbReference>
<dbReference type="HAMAP" id="MF_03043">
    <property type="entry name" value="QTRT2"/>
    <property type="match status" value="1"/>
</dbReference>
<dbReference type="Proteomes" id="UP000282582">
    <property type="component" value="Unassembled WGS sequence"/>
</dbReference>
<sequence length="512" mass="55774">MANVDRAAPSNTSDEMFSLSKAASAGLGPRLGRLKLPNRNHIDTPHYLGVTSRGVIPHLTPDSLSAHTSISGVYVGLEDFIERPSPPLYQYRPPPQTHDSSPLRAFTALPHSAVCVLGARRTPPVAAPAANSNTDETVSVCTAVGFKTLRAEEYAPAVEKLGADIVVGLGDIPYGRKLGSKRIEKGTDRMINWMTEHVALRRQTEKEATAGLEGKQARFFAPLLPVSFANQRFYVETLTDELKGSVDGLAIYDTLTLEDMPAQLAPLPRLAFTTPATPHDVLHQVALGFDLLTIPFITAATDAGISLDFSFPAPARLNADSGTQDSQSLSPKPLGIDMWSPSHSTSLTPLAEKCTCYACTNHHCAYIQHLLVAKEMLGWVLLQIHNHHILDCFFDGIRKSIGDGTFEQEREGFARAYEKDLPEKTGQGPRVRGYQFKSEGPSEPKKNTPNFKPFEDGKTLNDGKEVLADSALPRADANATEIEKTGFAERADSRDQNHVQWTVDCGPVCMHG</sequence>
<dbReference type="Gene3D" id="3.20.20.105">
    <property type="entry name" value="Queuine tRNA-ribosyltransferase-like"/>
    <property type="match status" value="1"/>
</dbReference>
<comment type="caution">
    <text evidence="9">The sequence shown here is derived from an EMBL/GenBank/DDBJ whole genome shotgun (WGS) entry which is preliminary data.</text>
</comment>
<dbReference type="Pfam" id="PF01702">
    <property type="entry name" value="TGT"/>
    <property type="match status" value="1"/>
</dbReference>
<evidence type="ECO:0000259" key="7">
    <source>
        <dbReference type="Pfam" id="PF01702"/>
    </source>
</evidence>
<evidence type="ECO:0000313" key="11">
    <source>
        <dbReference type="Proteomes" id="UP000282582"/>
    </source>
</evidence>
<dbReference type="InterPro" id="IPR036511">
    <property type="entry name" value="TGT-like_sf"/>
</dbReference>
<proteinExistence type="inferred from homology"/>